<reference evidence="2 3" key="1">
    <citation type="journal article" date="2011" name="Genome Biol. Evol.">
        <title>Complete nucleomorph genome sequence of the nonphotosynthetic alga Cryptomonas paramecium reveals a core nucleomorph gene set.</title>
        <authorList>
            <person name="Tanifuji G."/>
            <person name="Onodera N.T."/>
            <person name="Wheeler T.J."/>
            <person name="Dlutek M."/>
            <person name="Donaher N."/>
            <person name="Archibald J.M."/>
        </authorList>
    </citation>
    <scope>NUCLEOTIDE SEQUENCE [LARGE SCALE GENOMIC DNA]</scope>
    <source>
        <strain evidence="2 3">CCAP977/2A</strain>
    </source>
</reference>
<accession>F2HHE9</accession>
<gene>
    <name evidence="2" type="ORF">CPARA_1gp087</name>
</gene>
<sequence>MVKTTRSHRVNSGSITYVKCMFPDRRYIFVYVQFLNRLVSQLSVSGILFMNLSKKKFLCRNWIKKIILYSINQLYVHFCF</sequence>
<feature type="transmembrane region" description="Helical" evidence="1">
    <location>
        <begin position="28"/>
        <end position="50"/>
    </location>
</feature>
<dbReference type="AlphaFoldDB" id="F2HHE9"/>
<dbReference type="GeneID" id="10447031"/>
<evidence type="ECO:0000313" key="2">
    <source>
        <dbReference type="EMBL" id="AEA38745.1"/>
    </source>
</evidence>
<proteinExistence type="predicted"/>
<keyword evidence="1" id="KW-0472">Membrane</keyword>
<organism evidence="2 3">
    <name type="scientific">Cryptomonas paramaecium</name>
    <dbReference type="NCBI Taxonomy" id="2898"/>
    <lineage>
        <taxon>Eukaryota</taxon>
        <taxon>Cryptophyceae</taxon>
        <taxon>Cryptomonadales</taxon>
        <taxon>Cryptomonadaceae</taxon>
        <taxon>Cryptomonas</taxon>
    </lineage>
</organism>
<evidence type="ECO:0000256" key="1">
    <source>
        <dbReference type="SAM" id="Phobius"/>
    </source>
</evidence>
<dbReference type="RefSeq" id="XP_003239643.1">
    <property type="nucleotide sequence ID" value="XM_003239595.1"/>
</dbReference>
<dbReference type="EMBL" id="CP002172">
    <property type="protein sequence ID" value="AEA38745.1"/>
    <property type="molecule type" value="Genomic_DNA"/>
</dbReference>
<protein>
    <submittedName>
        <fullName evidence="2">Uncharacterized protein</fullName>
    </submittedName>
</protein>
<dbReference type="Proteomes" id="UP000243423">
    <property type="component" value="Nucleomorph 1"/>
</dbReference>
<geneLocation type="nucleomorph" evidence="2"/>
<keyword evidence="1" id="KW-1133">Transmembrane helix</keyword>
<evidence type="ECO:0000313" key="3">
    <source>
        <dbReference type="Proteomes" id="UP000243423"/>
    </source>
</evidence>
<keyword evidence="2" id="KW-0542">Nucleomorph</keyword>
<name>F2HHE9_9CRYP</name>
<keyword evidence="1" id="KW-0812">Transmembrane</keyword>